<proteinExistence type="predicted"/>
<protein>
    <submittedName>
        <fullName evidence="1">Uncharacterized protein</fullName>
    </submittedName>
</protein>
<accession>A0A7R8XCL8</accession>
<reference evidence="1" key="1">
    <citation type="submission" date="2020-11" db="EMBL/GenBank/DDBJ databases">
        <authorList>
            <person name="Tran Van P."/>
        </authorList>
    </citation>
    <scope>NUCLEOTIDE SEQUENCE</scope>
</reference>
<organism evidence="1">
    <name type="scientific">Darwinula stevensoni</name>
    <dbReference type="NCBI Taxonomy" id="69355"/>
    <lineage>
        <taxon>Eukaryota</taxon>
        <taxon>Metazoa</taxon>
        <taxon>Ecdysozoa</taxon>
        <taxon>Arthropoda</taxon>
        <taxon>Crustacea</taxon>
        <taxon>Oligostraca</taxon>
        <taxon>Ostracoda</taxon>
        <taxon>Podocopa</taxon>
        <taxon>Podocopida</taxon>
        <taxon>Darwinulocopina</taxon>
        <taxon>Darwinuloidea</taxon>
        <taxon>Darwinulidae</taxon>
        <taxon>Darwinula</taxon>
    </lineage>
</organism>
<name>A0A7R8XCL8_9CRUS</name>
<dbReference type="EMBL" id="CAJPEV010001692">
    <property type="protein sequence ID" value="CAG0893894.1"/>
    <property type="molecule type" value="Genomic_DNA"/>
</dbReference>
<dbReference type="InterPro" id="IPR027417">
    <property type="entry name" value="P-loop_NTPase"/>
</dbReference>
<dbReference type="Proteomes" id="UP000677054">
    <property type="component" value="Unassembled WGS sequence"/>
</dbReference>
<sequence length="1084" mass="122570">MKPLLLLLTPQQRDLVNRSSPVILLSGASGTGKTIVLKRRAIELAEKDEVLVINIAGGLLTEEFRRDFEGKKKIHVVNEKGEDLEADIDKLKKFLEVKGEGKHVLMDEVPITLGFHGVLSPEALSEHWEWIVGSLKTHVLSVTLAFRPNDQSYSRDFNLQDVKPAGSCGIVVLNSVKRNTRYVSELFLAVGSFARRVFLSSQPSLKLDLEASKTQSLPRLFTIPSCQAFHRECKDVIACRSLRASHALQAIHEEMSKSSTEKLVYVVVEERMRMALVDILTLLCPSIPVLYYDSIKDEPLGEFKDSKVSFLVFTEMEVQGCHQENVTVVLDFPQIQWINYFRLIAVSGDNKIIVIEEEELSTGRFSRLVNDIPGWKLQKVKIDESDFSRRLAIASERHNEKKAKRNSWRVEARDPSWLGRDPLAITDNFHSGQEEDEEEIDSARMITVIFGYPASGKSRKVNRLIRGVIDRRGRVLLLHCGSKLSSALCRKRWEAEGNVEIGAKPKTLEGILDEIDFKIRQNDEDGSTNENEQENILDPLVVVVEDFMLSRELEKDMKVAIERLKTMNVKVIITFKPHSVEAQDTSVERIIKEWQQNQDLTVIALRSQPTNTQLLKHIQRNETPTALNLESRSLCTSATSISIVFGHPVQYLNHCSGHHRGYACKGRNSCGNNVPVLSSLSQFILSGETGDKPYVLVSDEALLAALQKSSSISAMHPRDFRGCEASFVISVNVGDDWLLEVISRSRTHLIIIDSIPEHEDLWKTMLEENRVRAWDVPFPKEFEDDSKTLLQLDDEWKFLFGPTWNEGGRRMGEEAVKIEGILDEHKGCISSLSPDMWRFLNENDLFPLPKSRAPFATWGFVASDWKGEVPVTDDKTEIQENLRLRGVEWENADYPPFPMETKTKDSRAGGVLESLSVYLTGSLLHLSLLRKILGNESGSIHSLLQSASDHLWRPIVLIAENLSSSRSFFPRREGKGTTNEEWKGGVLFFARDTVQSIQTLPVVPYQKSGNVWLTVEKLPPVHEDGWVPPSLKRVSFRGEVNVFYKLHTVPIMWALDRHLAGLQPLNLGMRSSAFSSSPYTIFCH</sequence>
<dbReference type="CDD" id="cd01983">
    <property type="entry name" value="SIMIBI"/>
    <property type="match status" value="1"/>
</dbReference>
<evidence type="ECO:0000313" key="2">
    <source>
        <dbReference type="Proteomes" id="UP000677054"/>
    </source>
</evidence>
<evidence type="ECO:0000313" key="1">
    <source>
        <dbReference type="EMBL" id="CAD7248066.1"/>
    </source>
</evidence>
<gene>
    <name evidence="1" type="ORF">DSTB1V02_LOCUS7889</name>
</gene>
<dbReference type="EMBL" id="LR901209">
    <property type="protein sequence ID" value="CAD7248066.1"/>
    <property type="molecule type" value="Genomic_DNA"/>
</dbReference>
<keyword evidence="2" id="KW-1185">Reference proteome</keyword>
<dbReference type="OrthoDB" id="8177873at2759"/>
<dbReference type="SUPFAM" id="SSF52540">
    <property type="entry name" value="P-loop containing nucleoside triphosphate hydrolases"/>
    <property type="match status" value="1"/>
</dbReference>
<dbReference type="AlphaFoldDB" id="A0A7R8XCL8"/>